<organism evidence="2">
    <name type="scientific">Oikopleura dioica</name>
    <name type="common">Tunicate</name>
    <dbReference type="NCBI Taxonomy" id="34765"/>
    <lineage>
        <taxon>Eukaryota</taxon>
        <taxon>Metazoa</taxon>
        <taxon>Chordata</taxon>
        <taxon>Tunicata</taxon>
        <taxon>Appendicularia</taxon>
        <taxon>Copelata</taxon>
        <taxon>Oikopleuridae</taxon>
        <taxon>Oikopleura</taxon>
    </lineage>
</organism>
<dbReference type="Proteomes" id="UP000001307">
    <property type="component" value="Unassembled WGS sequence"/>
</dbReference>
<protein>
    <submittedName>
        <fullName evidence="2">Uncharacterized protein</fullName>
    </submittedName>
</protein>
<proteinExistence type="predicted"/>
<dbReference type="AlphaFoldDB" id="E4Y3A5"/>
<feature type="region of interest" description="Disordered" evidence="1">
    <location>
        <begin position="1"/>
        <end position="70"/>
    </location>
</feature>
<name>E4Y3A5_OIKDI</name>
<dbReference type="InParanoid" id="E4Y3A5"/>
<feature type="compositionally biased region" description="Pro residues" evidence="1">
    <location>
        <begin position="60"/>
        <end position="70"/>
    </location>
</feature>
<gene>
    <name evidence="2" type="ORF">GSOID_T00001456001</name>
</gene>
<accession>E4Y3A5</accession>
<feature type="compositionally biased region" description="Polar residues" evidence="1">
    <location>
        <begin position="25"/>
        <end position="38"/>
    </location>
</feature>
<keyword evidence="3" id="KW-1185">Reference proteome</keyword>
<evidence type="ECO:0000256" key="1">
    <source>
        <dbReference type="SAM" id="MobiDB-lite"/>
    </source>
</evidence>
<evidence type="ECO:0000313" key="2">
    <source>
        <dbReference type="EMBL" id="CBY16321.1"/>
    </source>
</evidence>
<sequence length="70" mass="7659">MSNQIFFPETFNKEEELSKLEGEMPNQQENAPNGNDSPASSSALIMDIDDDLILAEPSPTADPYPPADFS</sequence>
<dbReference type="EMBL" id="FN654083">
    <property type="protein sequence ID" value="CBY16321.1"/>
    <property type="molecule type" value="Genomic_DNA"/>
</dbReference>
<feature type="compositionally biased region" description="Basic and acidic residues" evidence="1">
    <location>
        <begin position="11"/>
        <end position="22"/>
    </location>
</feature>
<feature type="non-terminal residue" evidence="2">
    <location>
        <position position="70"/>
    </location>
</feature>
<evidence type="ECO:0000313" key="3">
    <source>
        <dbReference type="Proteomes" id="UP000001307"/>
    </source>
</evidence>
<reference evidence="2" key="1">
    <citation type="journal article" date="2010" name="Science">
        <title>Plasticity of animal genome architecture unmasked by rapid evolution of a pelagic tunicate.</title>
        <authorList>
            <person name="Denoeud F."/>
            <person name="Henriet S."/>
            <person name="Mungpakdee S."/>
            <person name="Aury J.M."/>
            <person name="Da Silva C."/>
            <person name="Brinkmann H."/>
            <person name="Mikhaleva J."/>
            <person name="Olsen L.C."/>
            <person name="Jubin C."/>
            <person name="Canestro C."/>
            <person name="Bouquet J.M."/>
            <person name="Danks G."/>
            <person name="Poulain J."/>
            <person name="Campsteijn C."/>
            <person name="Adamski M."/>
            <person name="Cross I."/>
            <person name="Yadetie F."/>
            <person name="Muffato M."/>
            <person name="Louis A."/>
            <person name="Butcher S."/>
            <person name="Tsagkogeorga G."/>
            <person name="Konrad A."/>
            <person name="Singh S."/>
            <person name="Jensen M.F."/>
            <person name="Cong E.H."/>
            <person name="Eikeseth-Otteraa H."/>
            <person name="Noel B."/>
            <person name="Anthouard V."/>
            <person name="Porcel B.M."/>
            <person name="Kachouri-Lafond R."/>
            <person name="Nishino A."/>
            <person name="Ugolini M."/>
            <person name="Chourrout P."/>
            <person name="Nishida H."/>
            <person name="Aasland R."/>
            <person name="Huzurbazar S."/>
            <person name="Westhof E."/>
            <person name="Delsuc F."/>
            <person name="Lehrach H."/>
            <person name="Reinhardt R."/>
            <person name="Weissenbach J."/>
            <person name="Roy S.W."/>
            <person name="Artiguenave F."/>
            <person name="Postlethwait J.H."/>
            <person name="Manak J.R."/>
            <person name="Thompson E.M."/>
            <person name="Jaillon O."/>
            <person name="Du Pasquier L."/>
            <person name="Boudinot P."/>
            <person name="Liberles D.A."/>
            <person name="Volff J.N."/>
            <person name="Philippe H."/>
            <person name="Lenhard B."/>
            <person name="Roest Crollius H."/>
            <person name="Wincker P."/>
            <person name="Chourrout D."/>
        </authorList>
    </citation>
    <scope>NUCLEOTIDE SEQUENCE [LARGE SCALE GENOMIC DNA]</scope>
</reference>